<evidence type="ECO:0000313" key="1">
    <source>
        <dbReference type="EMBL" id="JAH90682.1"/>
    </source>
</evidence>
<organism evidence="1">
    <name type="scientific">Anguilla anguilla</name>
    <name type="common">European freshwater eel</name>
    <name type="synonym">Muraena anguilla</name>
    <dbReference type="NCBI Taxonomy" id="7936"/>
    <lineage>
        <taxon>Eukaryota</taxon>
        <taxon>Metazoa</taxon>
        <taxon>Chordata</taxon>
        <taxon>Craniata</taxon>
        <taxon>Vertebrata</taxon>
        <taxon>Euteleostomi</taxon>
        <taxon>Actinopterygii</taxon>
        <taxon>Neopterygii</taxon>
        <taxon>Teleostei</taxon>
        <taxon>Anguilliformes</taxon>
        <taxon>Anguillidae</taxon>
        <taxon>Anguilla</taxon>
    </lineage>
</organism>
<dbReference type="EMBL" id="GBXM01017895">
    <property type="protein sequence ID" value="JAH90682.1"/>
    <property type="molecule type" value="Transcribed_RNA"/>
</dbReference>
<proteinExistence type="predicted"/>
<reference evidence="1" key="1">
    <citation type="submission" date="2014-11" db="EMBL/GenBank/DDBJ databases">
        <authorList>
            <person name="Amaro Gonzalez C."/>
        </authorList>
    </citation>
    <scope>NUCLEOTIDE SEQUENCE</scope>
</reference>
<protein>
    <submittedName>
        <fullName evidence="1">Uncharacterized protein</fullName>
    </submittedName>
</protein>
<sequence>MVFDQKLFWKRMNLFIFVFKSEQVTLQCFLGYLGQVRSL</sequence>
<reference evidence="1" key="2">
    <citation type="journal article" date="2015" name="Fish Shellfish Immunol.">
        <title>Early steps in the European eel (Anguilla anguilla)-Vibrio vulnificus interaction in the gills: Role of the RtxA13 toxin.</title>
        <authorList>
            <person name="Callol A."/>
            <person name="Pajuelo D."/>
            <person name="Ebbesson L."/>
            <person name="Teles M."/>
            <person name="MacKenzie S."/>
            <person name="Amaro C."/>
        </authorList>
    </citation>
    <scope>NUCLEOTIDE SEQUENCE</scope>
</reference>
<name>A0A0E9WJZ2_ANGAN</name>
<accession>A0A0E9WJZ2</accession>
<dbReference type="AlphaFoldDB" id="A0A0E9WJZ2"/>